<dbReference type="InterPro" id="IPR050490">
    <property type="entry name" value="Bact_solute-bd_prot1"/>
</dbReference>
<dbReference type="PROSITE" id="PS51257">
    <property type="entry name" value="PROKAR_LIPOPROTEIN"/>
    <property type="match status" value="1"/>
</dbReference>
<reference evidence="4" key="1">
    <citation type="journal article" date="2021" name="Gut Microbes">
        <title>A synthetic consortium of 100 gut commensals modulates the composition and function in a colon model of the microbiome of elderly subjects.</title>
        <authorList>
            <person name="Perez M."/>
            <person name="Ntemiri A."/>
            <person name="Tan H."/>
            <person name="Harris H.M.B."/>
            <person name="Roager H.M."/>
            <person name="Ribiere C."/>
            <person name="O'Toole P.W."/>
        </authorList>
    </citation>
    <scope>NUCLEOTIDE SEQUENCE</scope>
    <source>
        <strain evidence="4">MCC335</strain>
    </source>
</reference>
<dbReference type="SUPFAM" id="SSF53850">
    <property type="entry name" value="Periplasmic binding protein-like II"/>
    <property type="match status" value="1"/>
</dbReference>
<dbReference type="EMBL" id="WQPS01000117">
    <property type="protein sequence ID" value="MBT9813102.1"/>
    <property type="molecule type" value="Genomic_DNA"/>
</dbReference>
<evidence type="ECO:0000256" key="2">
    <source>
        <dbReference type="ARBA" id="ARBA00022448"/>
    </source>
</evidence>
<accession>A0AA41K9K5</accession>
<proteinExistence type="inferred from homology"/>
<protein>
    <submittedName>
        <fullName evidence="4">Extracellular solute-binding protein</fullName>
    </submittedName>
</protein>
<organism evidence="4 5">
    <name type="scientific">Enterocloster citroniae</name>
    <dbReference type="NCBI Taxonomy" id="358743"/>
    <lineage>
        <taxon>Bacteria</taxon>
        <taxon>Bacillati</taxon>
        <taxon>Bacillota</taxon>
        <taxon>Clostridia</taxon>
        <taxon>Lachnospirales</taxon>
        <taxon>Lachnospiraceae</taxon>
        <taxon>Enterocloster</taxon>
    </lineage>
</organism>
<evidence type="ECO:0000313" key="5">
    <source>
        <dbReference type="Proteomes" id="UP000708338"/>
    </source>
</evidence>
<dbReference type="AlphaFoldDB" id="A0AA41K9K5"/>
<evidence type="ECO:0000256" key="3">
    <source>
        <dbReference type="SAM" id="SignalP"/>
    </source>
</evidence>
<feature type="chain" id="PRO_5041451565" evidence="3">
    <location>
        <begin position="31"/>
        <end position="434"/>
    </location>
</feature>
<dbReference type="Gene3D" id="3.40.190.10">
    <property type="entry name" value="Periplasmic binding protein-like II"/>
    <property type="match status" value="2"/>
</dbReference>
<comment type="caution">
    <text evidence="4">The sequence shown here is derived from an EMBL/GenBank/DDBJ whole genome shotgun (WGS) entry which is preliminary data.</text>
</comment>
<keyword evidence="2" id="KW-0813">Transport</keyword>
<comment type="similarity">
    <text evidence="1">Belongs to the bacterial solute-binding protein 1 family.</text>
</comment>
<evidence type="ECO:0000256" key="1">
    <source>
        <dbReference type="ARBA" id="ARBA00008520"/>
    </source>
</evidence>
<evidence type="ECO:0000313" key="4">
    <source>
        <dbReference type="EMBL" id="MBT9813102.1"/>
    </source>
</evidence>
<dbReference type="InterPro" id="IPR006059">
    <property type="entry name" value="SBP"/>
</dbReference>
<dbReference type="PANTHER" id="PTHR43649">
    <property type="entry name" value="ARABINOSE-BINDING PROTEIN-RELATED"/>
    <property type="match status" value="1"/>
</dbReference>
<dbReference type="Proteomes" id="UP000708338">
    <property type="component" value="Unassembled WGS sequence"/>
</dbReference>
<dbReference type="Pfam" id="PF01547">
    <property type="entry name" value="SBP_bac_1"/>
    <property type="match status" value="1"/>
</dbReference>
<feature type="signal peptide" evidence="3">
    <location>
        <begin position="1"/>
        <end position="30"/>
    </location>
</feature>
<sequence length="434" mass="47596">MRKKRMISLLAAVVTAASLLAGCGSSSATAGGLGETAGSGSQRKKITALLKGSETSESNMIYGKAIKDFCQQKGLDCEIELVPTDADYITKLQLYINSNSLPDIYGCANGSLSAAAQEIDAMVNIGEELKKIGKYDSMNQAIIDFLTDAKDGQMYLMPNALYAEYFAYRKDIFGQYGLEVPKTWDEFLNVCKVLKDNGEIPLIVGGKENWQLMRYLSFAPWRVTHDGFITGYISGEDSFEKNEAAKAGAGLLYTLGTEGYFQPGFLSTDNTANGELFYGGTGAMMYSGSGDIAKADELYGNGQLGFFPVPDVDGMENMETNVPLHAGFAYAFNKQTYDDVMEEFFQYLCNEFTGLCYDQAKVFSPFNDPVPDSAGAIMKEVYPFFENAKQSWVSWDDKLDSATLTKLVDLQQLLVQGQITPDEYCATADTYVTK</sequence>
<name>A0AA41K9K5_9FIRM</name>
<dbReference type="PANTHER" id="PTHR43649:SF29">
    <property type="entry name" value="OSMOPROTECTIVE COMPOUNDS-BINDING PROTEIN GGTB"/>
    <property type="match status" value="1"/>
</dbReference>
<keyword evidence="3" id="KW-0732">Signal</keyword>
<dbReference type="RefSeq" id="WP_117451200.1">
    <property type="nucleotide sequence ID" value="NZ_CABJDD010000007.1"/>
</dbReference>
<gene>
    <name evidence="4" type="ORF">GPL26_26355</name>
</gene>